<dbReference type="InterPro" id="IPR011006">
    <property type="entry name" value="CheY-like_superfamily"/>
</dbReference>
<dbReference type="Gene3D" id="1.10.10.60">
    <property type="entry name" value="Homeodomain-like"/>
    <property type="match status" value="2"/>
</dbReference>
<keyword evidence="6" id="KW-0238">DNA-binding</keyword>
<gene>
    <name evidence="11" type="ORF">F4694_003288</name>
</gene>
<feature type="domain" description="HTH araC/xylS-type" evidence="9">
    <location>
        <begin position="425"/>
        <end position="523"/>
    </location>
</feature>
<accession>A0A852TGU1</accession>
<dbReference type="GO" id="GO:0005737">
    <property type="term" value="C:cytoplasm"/>
    <property type="evidence" value="ECO:0007669"/>
    <property type="project" value="UniProtKB-SubCell"/>
</dbReference>
<dbReference type="SMART" id="SM00448">
    <property type="entry name" value="REC"/>
    <property type="match status" value="1"/>
</dbReference>
<dbReference type="PROSITE" id="PS50110">
    <property type="entry name" value="RESPONSE_REGULATORY"/>
    <property type="match status" value="1"/>
</dbReference>
<evidence type="ECO:0000256" key="4">
    <source>
        <dbReference type="ARBA" id="ARBA00023012"/>
    </source>
</evidence>
<keyword evidence="2" id="KW-0963">Cytoplasm</keyword>
<feature type="modified residue" description="4-aspartylphosphate" evidence="8">
    <location>
        <position position="55"/>
    </location>
</feature>
<dbReference type="PANTHER" id="PTHR42713">
    <property type="entry name" value="HISTIDINE KINASE-RELATED"/>
    <property type="match status" value="1"/>
</dbReference>
<organism evidence="11 12">
    <name type="scientific">Neobacillus niacini</name>
    <dbReference type="NCBI Taxonomy" id="86668"/>
    <lineage>
        <taxon>Bacteria</taxon>
        <taxon>Bacillati</taxon>
        <taxon>Bacillota</taxon>
        <taxon>Bacilli</taxon>
        <taxon>Bacillales</taxon>
        <taxon>Bacillaceae</taxon>
        <taxon>Neobacillus</taxon>
    </lineage>
</organism>
<evidence type="ECO:0000256" key="6">
    <source>
        <dbReference type="ARBA" id="ARBA00023125"/>
    </source>
</evidence>
<dbReference type="GO" id="GO:0003700">
    <property type="term" value="F:DNA-binding transcription factor activity"/>
    <property type="evidence" value="ECO:0007669"/>
    <property type="project" value="InterPro"/>
</dbReference>
<evidence type="ECO:0000313" key="11">
    <source>
        <dbReference type="EMBL" id="NYE06508.1"/>
    </source>
</evidence>
<dbReference type="CDD" id="cd17536">
    <property type="entry name" value="REC_YesN-like"/>
    <property type="match status" value="1"/>
</dbReference>
<feature type="domain" description="Response regulatory" evidence="10">
    <location>
        <begin position="3"/>
        <end position="121"/>
    </location>
</feature>
<sequence length="533" mass="61488">MNKVVLVDDEMYFRKGLRNLINWEDCGFQVAGEAANGEDALKMMHEVNPDLIITDIRMPVLDGIGLIKQAIEIERVQTKFIIISGHSDFKYAQQALRYGVHDFVLKPIDQDEIEQTLRSLSKTINEQKKRDEQRLEEQANILFNHLLLGNAADNEHSAGLLNLLSVGNPNEFFYLLIEVNGLLGESALNNEERVQQIKRTLRAVIRDVCSTHERIWIQKAAQGAVGVLITSNHLARFQMSIKKFMTWVKKELTNRISEDFTFYVGEAVPSLTFLKQSADGVERAKQHKYANNEKGIIIFEDIVDKPISFAEPDETIYQSLIEHIEEETTPQVIHSLETLFQTLVSMKLSHTAFLAVLNSFVHSVLKIIRKMGGEPSSLQSYRMIYILHNYNLTLPQLKELIIHFIIECKEEIAKLRKQSANGEAHKIKQYIDLHYHENISLKTIASKFFMNPVYLGQLFKKTYGIYFKDYLLQVRINEAKKMLRQSEKRIYEIAESVGFNNTDYFVTIFGKLENITPSEYRNKLINERKVIGK</sequence>
<dbReference type="SUPFAM" id="SSF46689">
    <property type="entry name" value="Homeodomain-like"/>
    <property type="match status" value="2"/>
</dbReference>
<dbReference type="InterPro" id="IPR001789">
    <property type="entry name" value="Sig_transdc_resp-reg_receiver"/>
</dbReference>
<evidence type="ECO:0000256" key="1">
    <source>
        <dbReference type="ARBA" id="ARBA00004496"/>
    </source>
</evidence>
<dbReference type="Pfam" id="PF12833">
    <property type="entry name" value="HTH_18"/>
    <property type="match status" value="1"/>
</dbReference>
<dbReference type="PANTHER" id="PTHR42713:SF3">
    <property type="entry name" value="TRANSCRIPTIONAL REGULATORY PROTEIN HPTR"/>
    <property type="match status" value="1"/>
</dbReference>
<dbReference type="Pfam" id="PF00072">
    <property type="entry name" value="Response_reg"/>
    <property type="match status" value="1"/>
</dbReference>
<comment type="caution">
    <text evidence="11">The sequence shown here is derived from an EMBL/GenBank/DDBJ whole genome shotgun (WGS) entry which is preliminary data.</text>
</comment>
<name>A0A852TGU1_9BACI</name>
<evidence type="ECO:0000259" key="10">
    <source>
        <dbReference type="PROSITE" id="PS50110"/>
    </source>
</evidence>
<dbReference type="PROSITE" id="PS01124">
    <property type="entry name" value="HTH_ARAC_FAMILY_2"/>
    <property type="match status" value="1"/>
</dbReference>
<dbReference type="Proteomes" id="UP000548423">
    <property type="component" value="Unassembled WGS sequence"/>
</dbReference>
<dbReference type="SMART" id="SM00342">
    <property type="entry name" value="HTH_ARAC"/>
    <property type="match status" value="1"/>
</dbReference>
<keyword evidence="7" id="KW-0804">Transcription</keyword>
<evidence type="ECO:0000256" key="5">
    <source>
        <dbReference type="ARBA" id="ARBA00023015"/>
    </source>
</evidence>
<dbReference type="InterPro" id="IPR051552">
    <property type="entry name" value="HptR"/>
</dbReference>
<evidence type="ECO:0000256" key="8">
    <source>
        <dbReference type="PROSITE-ProRule" id="PRU00169"/>
    </source>
</evidence>
<dbReference type="GO" id="GO:0000160">
    <property type="term" value="P:phosphorelay signal transduction system"/>
    <property type="evidence" value="ECO:0007669"/>
    <property type="project" value="UniProtKB-KW"/>
</dbReference>
<dbReference type="AlphaFoldDB" id="A0A852TGU1"/>
<proteinExistence type="predicted"/>
<evidence type="ECO:0000256" key="7">
    <source>
        <dbReference type="ARBA" id="ARBA00023163"/>
    </source>
</evidence>
<protein>
    <submittedName>
        <fullName evidence="11">Two-component system response regulator YesN</fullName>
    </submittedName>
</protein>
<comment type="subcellular location">
    <subcellularLocation>
        <location evidence="1">Cytoplasm</location>
    </subcellularLocation>
</comment>
<dbReference type="SUPFAM" id="SSF52172">
    <property type="entry name" value="CheY-like"/>
    <property type="match status" value="1"/>
</dbReference>
<evidence type="ECO:0000256" key="3">
    <source>
        <dbReference type="ARBA" id="ARBA00022553"/>
    </source>
</evidence>
<dbReference type="InterPro" id="IPR018060">
    <property type="entry name" value="HTH_AraC"/>
</dbReference>
<dbReference type="InterPro" id="IPR018062">
    <property type="entry name" value="HTH_AraC-typ_CS"/>
</dbReference>
<evidence type="ECO:0000259" key="9">
    <source>
        <dbReference type="PROSITE" id="PS01124"/>
    </source>
</evidence>
<reference evidence="12" key="1">
    <citation type="submission" date="2020-07" db="EMBL/GenBank/DDBJ databases">
        <authorList>
            <person name="Partida-Martinez L."/>
            <person name="Huntemann M."/>
            <person name="Clum A."/>
            <person name="Wang J."/>
            <person name="Palaniappan K."/>
            <person name="Ritter S."/>
            <person name="Chen I.-M."/>
            <person name="Stamatis D."/>
            <person name="Reddy T."/>
            <person name="O'Malley R."/>
            <person name="Daum C."/>
            <person name="Shapiro N."/>
            <person name="Ivanova N."/>
            <person name="Kyrpides N."/>
            <person name="Woyke T."/>
        </authorList>
    </citation>
    <scope>NUCLEOTIDE SEQUENCE [LARGE SCALE GENOMIC DNA]</scope>
    <source>
        <strain evidence="12">AT2.8</strain>
    </source>
</reference>
<dbReference type="InterPro" id="IPR020449">
    <property type="entry name" value="Tscrpt_reg_AraC-type_HTH"/>
</dbReference>
<evidence type="ECO:0000313" key="12">
    <source>
        <dbReference type="Proteomes" id="UP000548423"/>
    </source>
</evidence>
<evidence type="ECO:0000256" key="2">
    <source>
        <dbReference type="ARBA" id="ARBA00022490"/>
    </source>
</evidence>
<dbReference type="InterPro" id="IPR009057">
    <property type="entry name" value="Homeodomain-like_sf"/>
</dbReference>
<dbReference type="PROSITE" id="PS00041">
    <property type="entry name" value="HTH_ARAC_FAMILY_1"/>
    <property type="match status" value="1"/>
</dbReference>
<keyword evidence="5" id="KW-0805">Transcription regulation</keyword>
<dbReference type="EMBL" id="JACCBX010000006">
    <property type="protein sequence ID" value="NYE06508.1"/>
    <property type="molecule type" value="Genomic_DNA"/>
</dbReference>
<dbReference type="Gene3D" id="3.40.50.2300">
    <property type="match status" value="1"/>
</dbReference>
<keyword evidence="4" id="KW-0902">Two-component regulatory system</keyword>
<keyword evidence="3 8" id="KW-0597">Phosphoprotein</keyword>
<dbReference type="GO" id="GO:0043565">
    <property type="term" value="F:sequence-specific DNA binding"/>
    <property type="evidence" value="ECO:0007669"/>
    <property type="project" value="InterPro"/>
</dbReference>
<dbReference type="PRINTS" id="PR00032">
    <property type="entry name" value="HTHARAC"/>
</dbReference>
<reference evidence="12" key="2">
    <citation type="submission" date="2020-08" db="EMBL/GenBank/DDBJ databases">
        <title>The Agave Microbiome: Exploring the role of microbial communities in plant adaptations to desert environments.</title>
        <authorList>
            <person name="Partida-Martinez L.P."/>
        </authorList>
    </citation>
    <scope>NUCLEOTIDE SEQUENCE [LARGE SCALE GENOMIC DNA]</scope>
    <source>
        <strain evidence="12">AT2.8</strain>
    </source>
</reference>